<accession>A0A5N1IGY3</accession>
<dbReference type="GO" id="GO:0003677">
    <property type="term" value="F:DNA binding"/>
    <property type="evidence" value="ECO:0007669"/>
    <property type="project" value="InterPro"/>
</dbReference>
<evidence type="ECO:0000313" key="4">
    <source>
        <dbReference type="Proteomes" id="UP000327236"/>
    </source>
</evidence>
<dbReference type="InterPro" id="IPR010982">
    <property type="entry name" value="Lambda_DNA-bd_dom_sf"/>
</dbReference>
<dbReference type="AlphaFoldDB" id="A0A5N1IGY3"/>
<comment type="caution">
    <text evidence="2">The sequence shown here is derived from an EMBL/GenBank/DDBJ whole genome shotgun (WGS) entry which is preliminary data.</text>
</comment>
<protein>
    <submittedName>
        <fullName evidence="2">Helix-turn-helix transcriptional regulator</fullName>
    </submittedName>
</protein>
<dbReference type="InterPro" id="IPR001387">
    <property type="entry name" value="Cro/C1-type_HTH"/>
</dbReference>
<keyword evidence="5" id="KW-1185">Reference proteome</keyword>
<dbReference type="SUPFAM" id="SSF47413">
    <property type="entry name" value="lambda repressor-like DNA-binding domains"/>
    <property type="match status" value="1"/>
</dbReference>
<dbReference type="Proteomes" id="UP000327236">
    <property type="component" value="Unassembled WGS sequence"/>
</dbReference>
<reference evidence="3 5" key="2">
    <citation type="submission" date="2024-04" db="EMBL/GenBank/DDBJ databases">
        <title>Three lactobacilli isolated from voided urine samples from females with type 2 diabetes.</title>
        <authorList>
            <person name="Kula A."/>
            <person name="Stegman N."/>
            <person name="Putonti C."/>
        </authorList>
    </citation>
    <scope>NUCLEOTIDE SEQUENCE [LARGE SCALE GENOMIC DNA]</scope>
    <source>
        <strain evidence="3 5">1855</strain>
    </source>
</reference>
<dbReference type="InterPro" id="IPR011990">
    <property type="entry name" value="TPR-like_helical_dom_sf"/>
</dbReference>
<evidence type="ECO:0000313" key="5">
    <source>
        <dbReference type="Proteomes" id="UP001385848"/>
    </source>
</evidence>
<dbReference type="SUPFAM" id="SSF48452">
    <property type="entry name" value="TPR-like"/>
    <property type="match status" value="1"/>
</dbReference>
<dbReference type="InterPro" id="IPR053163">
    <property type="entry name" value="HTH-type_regulator_Rgg"/>
</dbReference>
<dbReference type="SMART" id="SM00530">
    <property type="entry name" value="HTH_XRE"/>
    <property type="match status" value="1"/>
</dbReference>
<dbReference type="EMBL" id="JBBVUL010000016">
    <property type="protein sequence ID" value="MEL0565780.1"/>
    <property type="molecule type" value="Genomic_DNA"/>
</dbReference>
<evidence type="ECO:0000259" key="1">
    <source>
        <dbReference type="PROSITE" id="PS50943"/>
    </source>
</evidence>
<dbReference type="Proteomes" id="UP001385848">
    <property type="component" value="Unassembled WGS sequence"/>
</dbReference>
<dbReference type="Gene3D" id="1.25.40.10">
    <property type="entry name" value="Tetratricopeptide repeat domain"/>
    <property type="match status" value="1"/>
</dbReference>
<feature type="domain" description="HTH cro/C1-type" evidence="1">
    <location>
        <begin position="9"/>
        <end position="60"/>
    </location>
</feature>
<dbReference type="KEGG" id="lje:BUE77_07440"/>
<evidence type="ECO:0000313" key="2">
    <source>
        <dbReference type="EMBL" id="KAA9324004.1"/>
    </source>
</evidence>
<evidence type="ECO:0000313" key="3">
    <source>
        <dbReference type="EMBL" id="MEL0565780.1"/>
    </source>
</evidence>
<reference evidence="2 4" key="1">
    <citation type="submission" date="2019-09" db="EMBL/GenBank/DDBJ databases">
        <title>Draft genome sequence assemblies of isolates from the urinary tract.</title>
        <authorList>
            <person name="Mores C.R."/>
            <person name="Putonti C."/>
            <person name="Wolfe A.J."/>
        </authorList>
    </citation>
    <scope>NUCLEOTIDE SEQUENCE [LARGE SCALE GENOMIC DNA]</scope>
    <source>
        <strain evidence="2 4">UMB246</strain>
    </source>
</reference>
<dbReference type="PROSITE" id="PS50943">
    <property type="entry name" value="HTH_CROC1"/>
    <property type="match status" value="1"/>
</dbReference>
<dbReference type="Pfam" id="PF01381">
    <property type="entry name" value="HTH_3"/>
    <property type="match status" value="1"/>
</dbReference>
<dbReference type="EMBL" id="VYWW01000004">
    <property type="protein sequence ID" value="KAA9324004.1"/>
    <property type="molecule type" value="Genomic_DNA"/>
</dbReference>
<dbReference type="CDD" id="cd00093">
    <property type="entry name" value="HTH_XRE"/>
    <property type="match status" value="1"/>
</dbReference>
<name>A0A5N1IGY3_LACJE</name>
<dbReference type="PANTHER" id="PTHR37038:SF14">
    <property type="entry name" value="TRANSCRIPTIONAL ACTIVATOR"/>
    <property type="match status" value="1"/>
</dbReference>
<dbReference type="OrthoDB" id="1150409at2"/>
<dbReference type="PANTHER" id="PTHR37038">
    <property type="entry name" value="TRANSCRIPTIONAL REGULATOR-RELATED"/>
    <property type="match status" value="1"/>
</dbReference>
<proteinExistence type="predicted"/>
<organism evidence="2 4">
    <name type="scientific">Lactobacillus jensenii</name>
    <dbReference type="NCBI Taxonomy" id="109790"/>
    <lineage>
        <taxon>Bacteria</taxon>
        <taxon>Bacillati</taxon>
        <taxon>Bacillota</taxon>
        <taxon>Bacilli</taxon>
        <taxon>Lactobacillales</taxon>
        <taxon>Lactobacillaceae</taxon>
        <taxon>Lactobacillus</taxon>
    </lineage>
</organism>
<dbReference type="RefSeq" id="WP_006585644.1">
    <property type="nucleotide sequence ID" value="NZ_CATOUV010000001.1"/>
</dbReference>
<sequence length="283" mass="32309">MLNIDKFVQIRKSLKLSQTELCSGICTQSTLSKFENNGLVPSFKILNQLCERMNISLSDLMGPSDETGVTEQLIEADFSLVSYDYEKLAKIMAKIKQNTLKKSDDKFHYQYLKGQVALYEKNEPMSALYYFNGILTAAELKTDSIYRLLALNGCSEVYFSQKEFDKAKHYYDQIKNEVLKFKVNSNEEAIQVLSILCTAGEFYGEQGDYKHSDKLLNAAYDLCATRHLVFFLARTCLRLGQNIIAQNGDTQKAKERFYDAIAFGRLNDNRQVIEYAQSALKSL</sequence>
<gene>
    <name evidence="3" type="ORF">AAC431_07635</name>
    <name evidence="2" type="ORF">F6H94_01265</name>
</gene>
<dbReference type="GeneID" id="31743550"/>